<keyword evidence="2" id="KW-0812">Transmembrane</keyword>
<feature type="compositionally biased region" description="Polar residues" evidence="1">
    <location>
        <begin position="222"/>
        <end position="232"/>
    </location>
</feature>
<evidence type="ECO:0000256" key="2">
    <source>
        <dbReference type="SAM" id="Phobius"/>
    </source>
</evidence>
<dbReference type="AlphaFoldDB" id="A0A518CPL3"/>
<reference evidence="3 4" key="1">
    <citation type="submission" date="2019-02" db="EMBL/GenBank/DDBJ databases">
        <title>Deep-cultivation of Planctomycetes and their phenomic and genomic characterization uncovers novel biology.</title>
        <authorList>
            <person name="Wiegand S."/>
            <person name="Jogler M."/>
            <person name="Boedeker C."/>
            <person name="Pinto D."/>
            <person name="Vollmers J."/>
            <person name="Rivas-Marin E."/>
            <person name="Kohn T."/>
            <person name="Peeters S.H."/>
            <person name="Heuer A."/>
            <person name="Rast P."/>
            <person name="Oberbeckmann S."/>
            <person name="Bunk B."/>
            <person name="Jeske O."/>
            <person name="Meyerdierks A."/>
            <person name="Storesund J.E."/>
            <person name="Kallscheuer N."/>
            <person name="Luecker S."/>
            <person name="Lage O.M."/>
            <person name="Pohl T."/>
            <person name="Merkel B.J."/>
            <person name="Hornburger P."/>
            <person name="Mueller R.-W."/>
            <person name="Bruemmer F."/>
            <person name="Labrenz M."/>
            <person name="Spormann A.M."/>
            <person name="Op den Camp H."/>
            <person name="Overmann J."/>
            <person name="Amann R."/>
            <person name="Jetten M.S.M."/>
            <person name="Mascher T."/>
            <person name="Medema M.H."/>
            <person name="Devos D.P."/>
            <person name="Kaster A.-K."/>
            <person name="Ovreas L."/>
            <person name="Rohde M."/>
            <person name="Galperin M.Y."/>
            <person name="Jogler C."/>
        </authorList>
    </citation>
    <scope>NUCLEOTIDE SEQUENCE [LARGE SCALE GENOMIC DNA]</scope>
    <source>
        <strain evidence="3 4">Pla110</strain>
    </source>
</reference>
<dbReference type="OrthoDB" id="9154573at2"/>
<dbReference type="KEGG" id="plon:Pla110_29150"/>
<keyword evidence="2" id="KW-0472">Membrane</keyword>
<organism evidence="3 4">
    <name type="scientific">Polystyrenella longa</name>
    <dbReference type="NCBI Taxonomy" id="2528007"/>
    <lineage>
        <taxon>Bacteria</taxon>
        <taxon>Pseudomonadati</taxon>
        <taxon>Planctomycetota</taxon>
        <taxon>Planctomycetia</taxon>
        <taxon>Planctomycetales</taxon>
        <taxon>Planctomycetaceae</taxon>
        <taxon>Polystyrenella</taxon>
    </lineage>
</organism>
<sequence length="232" mass="26127">MKFEIIDAINLLVPGLIAMWIFYGLTPHPKPPHAEQVMQALIFTLLAQLFMIPVRGIFYLCGLVSTFSEWPDSGESLLAAFGGFSLGLLLSACANNDYPHSLFRRKTLTWREKGENSSAPYWTQKNSYPHEWHAVFAKDFGYATLHLADERMLHGWIKQYPDDPFNGFFYITNLSWIKSDGSESILKGTRGMLVPAKEVVLLELFEDPTSAATEDSDDANDESINTSPNKIT</sequence>
<evidence type="ECO:0000313" key="3">
    <source>
        <dbReference type="EMBL" id="QDU81177.1"/>
    </source>
</evidence>
<protein>
    <submittedName>
        <fullName evidence="3">Uncharacterized protein</fullName>
    </submittedName>
</protein>
<feature type="transmembrane region" description="Helical" evidence="2">
    <location>
        <begin position="6"/>
        <end position="25"/>
    </location>
</feature>
<name>A0A518CPL3_9PLAN</name>
<accession>A0A518CPL3</accession>
<feature type="transmembrane region" description="Helical" evidence="2">
    <location>
        <begin position="78"/>
        <end position="98"/>
    </location>
</feature>
<proteinExistence type="predicted"/>
<keyword evidence="4" id="KW-1185">Reference proteome</keyword>
<feature type="region of interest" description="Disordered" evidence="1">
    <location>
        <begin position="210"/>
        <end position="232"/>
    </location>
</feature>
<dbReference type="Proteomes" id="UP000317178">
    <property type="component" value="Chromosome"/>
</dbReference>
<evidence type="ECO:0000313" key="4">
    <source>
        <dbReference type="Proteomes" id="UP000317178"/>
    </source>
</evidence>
<dbReference type="RefSeq" id="WP_144996384.1">
    <property type="nucleotide sequence ID" value="NZ_CP036281.1"/>
</dbReference>
<feature type="transmembrane region" description="Helical" evidence="2">
    <location>
        <begin position="37"/>
        <end position="58"/>
    </location>
</feature>
<keyword evidence="2" id="KW-1133">Transmembrane helix</keyword>
<evidence type="ECO:0000256" key="1">
    <source>
        <dbReference type="SAM" id="MobiDB-lite"/>
    </source>
</evidence>
<dbReference type="EMBL" id="CP036281">
    <property type="protein sequence ID" value="QDU81177.1"/>
    <property type="molecule type" value="Genomic_DNA"/>
</dbReference>
<gene>
    <name evidence="3" type="ORF">Pla110_29150</name>
</gene>